<evidence type="ECO:0000313" key="1">
    <source>
        <dbReference type="EMBL" id="EPR79963.1"/>
    </source>
</evidence>
<keyword evidence="2" id="KW-1185">Reference proteome</keyword>
<evidence type="ECO:0007829" key="4">
    <source>
        <dbReference type="PDB" id="8P5D"/>
    </source>
</evidence>
<protein>
    <submittedName>
        <fullName evidence="1">Uncharacterized protein</fullName>
    </submittedName>
</protein>
<gene>
    <name evidence="1" type="ORF">SLOPH_1179</name>
</gene>
<dbReference type="PDB" id="8P60">
    <property type="method" value="EM"/>
    <property type="resolution" value="14.30 A"/>
    <property type="chains" value="KM0/LM0=8-122"/>
</dbReference>
<dbReference type="EMDB" id="EMD-17457"/>
<name>S7XVN9_SPRLO</name>
<dbReference type="InParanoid" id="S7XVN9"/>
<sequence length="122" mass="14139">KYFSYPLMYFIKPGCLIKKKFSIYTSIVISVIDNNSVVIQSYDKSDNGDVISIDREVINVSKIVPIGNIDIKNKSKKEIDGILVEENRNLKNKDDVLLMNDFERFKEQLKKEVEDMVIEEMA</sequence>
<accession>S7XVN9</accession>
<reference evidence="2" key="1">
    <citation type="journal article" date="2013" name="PLoS Genet.">
        <title>The genome of Spraguea lophii and the basis of host-microsporidian interactions.</title>
        <authorList>
            <person name="Campbell S.E."/>
            <person name="Williams T.A."/>
            <person name="Yousuf A."/>
            <person name="Soanes D.M."/>
            <person name="Paszkiewicz K.H."/>
            <person name="Williams B.A.P."/>
        </authorList>
    </citation>
    <scope>NUCLEOTIDE SEQUENCE [LARGE SCALE GENOMIC DNA]</scope>
    <source>
        <strain evidence="2">42_110</strain>
    </source>
</reference>
<proteinExistence type="evidence at protein level"/>
<organism evidence="1 2">
    <name type="scientific">Spraguea lophii (strain 42_110)</name>
    <name type="common">Microsporidian parasite</name>
    <dbReference type="NCBI Taxonomy" id="1358809"/>
    <lineage>
        <taxon>Eukaryota</taxon>
        <taxon>Fungi</taxon>
        <taxon>Fungi incertae sedis</taxon>
        <taxon>Microsporidia</taxon>
        <taxon>Spragueidae</taxon>
        <taxon>Spraguea</taxon>
    </lineage>
</organism>
<dbReference type="AlphaFoldDB" id="S7XVN9"/>
<evidence type="ECO:0007829" key="3">
    <source>
        <dbReference type="PDB" id="7QCA"/>
    </source>
</evidence>
<dbReference type="Proteomes" id="UP000014978">
    <property type="component" value="Unassembled WGS sequence"/>
</dbReference>
<dbReference type="HOGENOM" id="CLU_2032247_0_0_1"/>
<comment type="caution">
    <text evidence="1">The sequence shown here is derived from an EMBL/GenBank/DDBJ whole genome shotgun (WGS) entry which is preliminary data.</text>
</comment>
<dbReference type="PDB" id="8P5D">
    <property type="method" value="EM"/>
    <property type="resolution" value="10.80 A"/>
    <property type="chains" value="LM0=8-122"/>
</dbReference>
<dbReference type="EMDB" id="EMD-13892"/>
<dbReference type="EMDB" id="EMD-17448"/>
<dbReference type="EMBL" id="ATCN01000061">
    <property type="protein sequence ID" value="EPR79963.1"/>
    <property type="molecule type" value="Genomic_DNA"/>
</dbReference>
<dbReference type="VEuPathDB" id="MicrosporidiaDB:SLOPH_1179"/>
<keyword evidence="3 4" id="KW-0002">3D-structure</keyword>
<evidence type="ECO:0000313" key="2">
    <source>
        <dbReference type="Proteomes" id="UP000014978"/>
    </source>
</evidence>
<dbReference type="PDB" id="7QCA">
    <property type="method" value="EM"/>
    <property type="resolution" value="2.79 A"/>
    <property type="chains" value="LM0=1-122"/>
</dbReference>
<feature type="non-terminal residue" evidence="1">
    <location>
        <position position="1"/>
    </location>
</feature>
<dbReference type="STRING" id="1358809.S7XVN9"/>
<reference evidence="3 4" key="2">
    <citation type="journal article" date="2023" name="Nat. Microbiol.">
        <title>CryoEM reveals that ribosomes in microsporidian spores are locked in a dimeric hibernating state.</title>
        <authorList>
            <person name="McLaren M."/>
            <person name="Conners R."/>
            <person name="Isupov M.N."/>
            <person name="Gil-Diez P."/>
            <person name="Gambelli L."/>
            <person name="Gold V.A.M."/>
            <person name="Walter A."/>
            <person name="Connell S.R."/>
            <person name="Williams B."/>
            <person name="Daum B."/>
        </authorList>
    </citation>
    <scope>STRUCTURE BY ELECTRON MICROSCOPY (2.79 ANGSTROMS)</scope>
</reference>